<feature type="compositionally biased region" description="Low complexity" evidence="5">
    <location>
        <begin position="804"/>
        <end position="813"/>
    </location>
</feature>
<evidence type="ECO:0000256" key="1">
    <source>
        <dbReference type="ARBA" id="ARBA00004123"/>
    </source>
</evidence>
<feature type="compositionally biased region" description="Low complexity" evidence="5">
    <location>
        <begin position="497"/>
        <end position="515"/>
    </location>
</feature>
<comment type="caution">
    <text evidence="7">The sequence shown here is derived from an EMBL/GenBank/DDBJ whole genome shotgun (WGS) entry which is preliminary data.</text>
</comment>
<dbReference type="GO" id="GO:0006606">
    <property type="term" value="P:protein import into nucleus"/>
    <property type="evidence" value="ECO:0007669"/>
    <property type="project" value="TreeGrafter"/>
</dbReference>
<feature type="compositionally biased region" description="Low complexity" evidence="5">
    <location>
        <begin position="875"/>
        <end position="892"/>
    </location>
</feature>
<evidence type="ECO:0000313" key="8">
    <source>
        <dbReference type="Proteomes" id="UP000887229"/>
    </source>
</evidence>
<feature type="region of interest" description="Disordered" evidence="5">
    <location>
        <begin position="1451"/>
        <end position="1513"/>
    </location>
</feature>
<dbReference type="PANTHER" id="PTHR23193">
    <property type="entry name" value="NUCLEAR PORE COMPLEX PROTEIN NUP"/>
    <property type="match status" value="1"/>
</dbReference>
<evidence type="ECO:0000256" key="5">
    <source>
        <dbReference type="SAM" id="MobiDB-lite"/>
    </source>
</evidence>
<name>A0A9P8CSZ8_9HYPO</name>
<dbReference type="Pfam" id="PF16755">
    <property type="entry name" value="Beta-prop_NUP159_NUP214"/>
    <property type="match status" value="1"/>
</dbReference>
<dbReference type="Gene3D" id="2.130.10.10">
    <property type="entry name" value="YVTN repeat-like/Quinoprotein amine dehydrogenase"/>
    <property type="match status" value="1"/>
</dbReference>
<proteinExistence type="predicted"/>
<keyword evidence="3" id="KW-0539">Nucleus</keyword>
<accession>A0A9P8CSZ8</accession>
<gene>
    <name evidence="7" type="ORF">F5Z01DRAFT_307187</name>
</gene>
<organism evidence="7 8">
    <name type="scientific">Emericellopsis atlantica</name>
    <dbReference type="NCBI Taxonomy" id="2614577"/>
    <lineage>
        <taxon>Eukaryota</taxon>
        <taxon>Fungi</taxon>
        <taxon>Dikarya</taxon>
        <taxon>Ascomycota</taxon>
        <taxon>Pezizomycotina</taxon>
        <taxon>Sordariomycetes</taxon>
        <taxon>Hypocreomycetidae</taxon>
        <taxon>Hypocreales</taxon>
        <taxon>Bionectriaceae</taxon>
        <taxon>Emericellopsis</taxon>
    </lineage>
</organism>
<keyword evidence="2" id="KW-0813">Transport</keyword>
<dbReference type="GO" id="GO:0006405">
    <property type="term" value="P:RNA export from nucleus"/>
    <property type="evidence" value="ECO:0007669"/>
    <property type="project" value="TreeGrafter"/>
</dbReference>
<feature type="compositionally biased region" description="Low complexity" evidence="5">
    <location>
        <begin position="472"/>
        <end position="488"/>
    </location>
</feature>
<dbReference type="FunFam" id="2.130.10.10:FF:000645">
    <property type="entry name" value="Putative nuclear pore complex subunit Nup159"/>
    <property type="match status" value="1"/>
</dbReference>
<dbReference type="GeneID" id="70289822"/>
<keyword evidence="4" id="KW-0175">Coiled coil</keyword>
<feature type="coiled-coil region" evidence="4">
    <location>
        <begin position="1372"/>
        <end position="1399"/>
    </location>
</feature>
<dbReference type="RefSeq" id="XP_046121801.1">
    <property type="nucleotide sequence ID" value="XM_046258919.1"/>
</dbReference>
<feature type="compositionally biased region" description="Low complexity" evidence="5">
    <location>
        <begin position="456"/>
        <end position="465"/>
    </location>
</feature>
<evidence type="ECO:0000256" key="2">
    <source>
        <dbReference type="ARBA" id="ARBA00022448"/>
    </source>
</evidence>
<evidence type="ECO:0000256" key="3">
    <source>
        <dbReference type="ARBA" id="ARBA00023242"/>
    </source>
</evidence>
<evidence type="ECO:0000256" key="4">
    <source>
        <dbReference type="SAM" id="Coils"/>
    </source>
</evidence>
<dbReference type="InterPro" id="IPR015943">
    <property type="entry name" value="WD40/YVTN_repeat-like_dom_sf"/>
</dbReference>
<feature type="compositionally biased region" description="Polar residues" evidence="5">
    <location>
        <begin position="1478"/>
        <end position="1500"/>
    </location>
</feature>
<reference evidence="7" key="1">
    <citation type="journal article" date="2021" name="IMA Fungus">
        <title>Genomic characterization of three marine fungi, including Emericellopsis atlantica sp. nov. with signatures of a generalist lifestyle and marine biomass degradation.</title>
        <authorList>
            <person name="Hagestad O.C."/>
            <person name="Hou L."/>
            <person name="Andersen J.H."/>
            <person name="Hansen E.H."/>
            <person name="Altermark B."/>
            <person name="Li C."/>
            <person name="Kuhnert E."/>
            <person name="Cox R.J."/>
            <person name="Crous P.W."/>
            <person name="Spatafora J.W."/>
            <person name="Lail K."/>
            <person name="Amirebrahimi M."/>
            <person name="Lipzen A."/>
            <person name="Pangilinan J."/>
            <person name="Andreopoulos W."/>
            <person name="Hayes R.D."/>
            <person name="Ng V."/>
            <person name="Grigoriev I.V."/>
            <person name="Jackson S.A."/>
            <person name="Sutton T.D.S."/>
            <person name="Dobson A.D.W."/>
            <person name="Rama T."/>
        </authorList>
    </citation>
    <scope>NUCLEOTIDE SEQUENCE</scope>
    <source>
        <strain evidence="7">TS7</strain>
    </source>
</reference>
<dbReference type="GO" id="GO:0005643">
    <property type="term" value="C:nuclear pore"/>
    <property type="evidence" value="ECO:0007669"/>
    <property type="project" value="TreeGrafter"/>
</dbReference>
<feature type="compositionally biased region" description="Polar residues" evidence="5">
    <location>
        <begin position="835"/>
        <end position="855"/>
    </location>
</feature>
<dbReference type="SUPFAM" id="SSF117289">
    <property type="entry name" value="Nucleoporin domain"/>
    <property type="match status" value="1"/>
</dbReference>
<evidence type="ECO:0000313" key="7">
    <source>
        <dbReference type="EMBL" id="KAG9257877.1"/>
    </source>
</evidence>
<comment type="subcellular location">
    <subcellularLocation>
        <location evidence="1">Nucleus</location>
    </subcellularLocation>
</comment>
<feature type="region of interest" description="Disordered" evidence="5">
    <location>
        <begin position="569"/>
        <end position="594"/>
    </location>
</feature>
<sequence length="1549" mass="161740">MASAGFAGAAAGSQAVGPDLQTIQTDEIGFRSINGEAKVRLTSAWTKLPEPTASLLSVASGRGLVAAAGPDYITIATTDKVRKAFESPKDGDSEVRSFEPELKLQMPMRVSHLAFTADENYLILSAEAGGGLAVYEVQSLMSGNTNSAFELPTNGESLRGLIPNPTAEKAELCAAVTTNGNLCMANLKERALSNPLLSQVSCAGWSAKGKQLCAGLSDGTIRQLTPEGESKAEIPRPPSADNHYVSSLIWLENHLWLAIYLSNGTSSPSSVYNIIIREPPSKFGFQRISDPVEPFNAEKPPHHALLRLRDFPPDLQDLLIIASTANPDIGLLSRSKKPLASDQPADSITGVFTTTEMLEDTSRPTLPMTDSMDDSVPVGIALDLSSKEKVYRPIPADEELNESATPLPGLWALTHEGLLCSWWCVYNDAVKKGVAYPHLAAADGAASGMALNAAPASTTTSAPFGSAGGSPFGQPSAPAAPSFGSSSQLGAKPSLWGSAGASGASPQTGGAAFGQSGFGGATSPSGPAFGKPSTFGQSSQVGIRSSPWANGSSAAPAFGQTGFSSFGSKSPGASPFAAAAGGSSTQQESGGFSGFASKGGFGSLAANTEGSSVLGGSSQPSAFGAPAQSSSSPFGSTSTENKPSVFGAPSQPNSSNFGGGANASPFGSAGASQQPSVFGTGSSTKPNPFAPSDESTKSPFGSQKFELKSSFKPDASAGNENETNKPSTESGGSMFGNGFGSALDSASKTPATPAKDSEMDDEPSEEQTPQPTPRQNVLGSQQSPESTTPQNTPGAFRLGGSGTAGSSPAPGSSLFGQPTPAPNTGKSLFGAKIGPSQSSGLNPFSPQKTAPQSQEAEPPLPPDPTSKPNYPVGDSSASSAASTAPKTSAEPSNEPAKAEDAPLPPDFAPSKPKSQPTSEGGAGKESQSKPDDAPLPPDFTKPSNPFAAPKAAAKAPVSVFDQGKANNASDPNNPFAKYLQAPVDGPDSDEEDSNLDDDGSDEDGGDGDEEEEEEDENEEVEDEEEGEEEGEDETGEVTDDDAEGEGEDDNITSEGSGVDVAKDLSPESSGLHATYTPQGSFQEDVESTTPATAQPSQQRPKASLFGQLGQSTPIFPRPQESSPRSPSPVRAAVPNRLLRPEQNRSVSAPGMASQMIKPRGAQPASQQTAGGEREQPIEDPLARRHRLAKERREKEEAQPLVDEDDEQVKALLASEVQGKLVLDEFVAHVNTAPPAQDSIPAQVEAVYRDINSMIDTVGLNSRSVKEFIKGHTDNRLENGRNKEDFEIVEDWVLCEVDELGRILDNDMPHDLQQGRVTGLDAKLEACQHLAREIHRVKAKCADLDKIKAARTSADETEATLALPLTAEQAAQQNELRRILKEFSKLLAEAESALSILRTRLASASGSSGKRTGNMPTVEAVMRTIAKMTAMAEKRSGDVDVLETQLRKMRLSSAGRDATPTATPQGRKSVMFSPEPVTPSRSFRHSFSASVGSMGSPARSSTPRKKLSGFSAEEKKALMDKRARRQAVLGMLKDHVEKKGVQVWNTEDID</sequence>
<dbReference type="GO" id="GO:0008139">
    <property type="term" value="F:nuclear localization sequence binding"/>
    <property type="evidence" value="ECO:0007669"/>
    <property type="project" value="TreeGrafter"/>
</dbReference>
<feature type="compositionally biased region" description="Polar residues" evidence="5">
    <location>
        <begin position="718"/>
        <end position="729"/>
    </location>
</feature>
<feature type="region of interest" description="Disordered" evidence="5">
    <location>
        <begin position="606"/>
        <end position="1180"/>
    </location>
</feature>
<keyword evidence="8" id="KW-1185">Reference proteome</keyword>
<dbReference type="Proteomes" id="UP000887229">
    <property type="component" value="Unassembled WGS sequence"/>
</dbReference>
<dbReference type="InterPro" id="IPR039462">
    <property type="entry name" value="Nup159/Nup146_N"/>
</dbReference>
<feature type="compositionally biased region" description="Polar residues" evidence="5">
    <location>
        <begin position="1075"/>
        <end position="1100"/>
    </location>
</feature>
<feature type="compositionally biased region" description="Polar residues" evidence="5">
    <location>
        <begin position="670"/>
        <end position="686"/>
    </location>
</feature>
<dbReference type="PANTHER" id="PTHR23193:SF23">
    <property type="entry name" value="NUCLEAR PORE COMPLEX PROTEIN NUP153"/>
    <property type="match status" value="1"/>
</dbReference>
<dbReference type="OrthoDB" id="248320at2759"/>
<feature type="domain" description="Nucleoporin Nup159/Nup146 N-terminal" evidence="6">
    <location>
        <begin position="49"/>
        <end position="419"/>
    </location>
</feature>
<feature type="compositionally biased region" description="Low complexity" evidence="5">
    <location>
        <begin position="569"/>
        <end position="584"/>
    </location>
</feature>
<dbReference type="EMBL" id="MU251244">
    <property type="protein sequence ID" value="KAG9257877.1"/>
    <property type="molecule type" value="Genomic_DNA"/>
</dbReference>
<feature type="region of interest" description="Disordered" evidence="5">
    <location>
        <begin position="456"/>
        <end position="552"/>
    </location>
</feature>
<evidence type="ECO:0000259" key="6">
    <source>
        <dbReference type="Pfam" id="PF16755"/>
    </source>
</evidence>
<feature type="compositionally biased region" description="Low complexity" evidence="5">
    <location>
        <begin position="947"/>
        <end position="956"/>
    </location>
</feature>
<feature type="compositionally biased region" description="Polar residues" evidence="5">
    <location>
        <begin position="774"/>
        <end position="793"/>
    </location>
</feature>
<feature type="compositionally biased region" description="Low complexity" evidence="5">
    <location>
        <begin position="1121"/>
        <end position="1134"/>
    </location>
</feature>
<feature type="compositionally biased region" description="Polar residues" evidence="5">
    <location>
        <begin position="534"/>
        <end position="552"/>
    </location>
</feature>
<protein>
    <submittedName>
        <fullName evidence="7">Nuclear pore complex subunit Nup159</fullName>
    </submittedName>
</protein>
<dbReference type="InterPro" id="IPR026054">
    <property type="entry name" value="Nucleoporin"/>
</dbReference>
<feature type="compositionally biased region" description="Acidic residues" evidence="5">
    <location>
        <begin position="986"/>
        <end position="1051"/>
    </location>
</feature>
<feature type="compositionally biased region" description="Basic and acidic residues" evidence="5">
    <location>
        <begin position="1171"/>
        <end position="1180"/>
    </location>
</feature>
<dbReference type="GO" id="GO:0017056">
    <property type="term" value="F:structural constituent of nuclear pore"/>
    <property type="evidence" value="ECO:0007669"/>
    <property type="project" value="TreeGrafter"/>
</dbReference>
<feature type="compositionally biased region" description="Low complexity" evidence="5">
    <location>
        <begin position="615"/>
        <end position="639"/>
    </location>
</feature>